<keyword evidence="2" id="KW-0812">Transmembrane</keyword>
<feature type="compositionally biased region" description="Low complexity" evidence="1">
    <location>
        <begin position="81"/>
        <end position="92"/>
    </location>
</feature>
<dbReference type="OrthoDB" id="2388666at2759"/>
<evidence type="ECO:0000256" key="2">
    <source>
        <dbReference type="SAM" id="Phobius"/>
    </source>
</evidence>
<evidence type="ECO:0000313" key="3">
    <source>
        <dbReference type="EMBL" id="KAG0283604.1"/>
    </source>
</evidence>
<feature type="region of interest" description="Disordered" evidence="1">
    <location>
        <begin position="259"/>
        <end position="333"/>
    </location>
</feature>
<feature type="compositionally biased region" description="Low complexity" evidence="1">
    <location>
        <begin position="11"/>
        <end position="26"/>
    </location>
</feature>
<accession>A0A9P6QLV5</accession>
<protein>
    <submittedName>
        <fullName evidence="3">Uncharacterized protein</fullName>
    </submittedName>
</protein>
<gene>
    <name evidence="3" type="ORF">BGZ97_008471</name>
</gene>
<feature type="compositionally biased region" description="Polar residues" evidence="1">
    <location>
        <begin position="273"/>
        <end position="284"/>
    </location>
</feature>
<name>A0A9P6QLV5_9FUNG</name>
<feature type="transmembrane region" description="Helical" evidence="2">
    <location>
        <begin position="95"/>
        <end position="116"/>
    </location>
</feature>
<comment type="caution">
    <text evidence="3">The sequence shown here is derived from an EMBL/GenBank/DDBJ whole genome shotgun (WGS) entry which is preliminary data.</text>
</comment>
<keyword evidence="2" id="KW-1133">Transmembrane helix</keyword>
<feature type="compositionally biased region" description="Polar residues" evidence="1">
    <location>
        <begin position="27"/>
        <end position="49"/>
    </location>
</feature>
<dbReference type="Proteomes" id="UP000823405">
    <property type="component" value="Unassembled WGS sequence"/>
</dbReference>
<evidence type="ECO:0000256" key="1">
    <source>
        <dbReference type="SAM" id="MobiDB-lite"/>
    </source>
</evidence>
<dbReference type="EMBL" id="JAAAIN010003889">
    <property type="protein sequence ID" value="KAG0283604.1"/>
    <property type="molecule type" value="Genomic_DNA"/>
</dbReference>
<dbReference type="AlphaFoldDB" id="A0A9P6QLV5"/>
<feature type="region of interest" description="Disordered" evidence="1">
    <location>
        <begin position="1"/>
        <end position="92"/>
    </location>
</feature>
<feature type="compositionally biased region" description="Polar residues" evidence="1">
    <location>
        <begin position="1"/>
        <end position="10"/>
    </location>
</feature>
<evidence type="ECO:0000313" key="4">
    <source>
        <dbReference type="Proteomes" id="UP000823405"/>
    </source>
</evidence>
<feature type="region of interest" description="Disordered" evidence="1">
    <location>
        <begin position="124"/>
        <end position="218"/>
    </location>
</feature>
<reference evidence="3" key="1">
    <citation type="journal article" date="2020" name="Fungal Divers.">
        <title>Resolving the Mortierellaceae phylogeny through synthesis of multi-gene phylogenetics and phylogenomics.</title>
        <authorList>
            <person name="Vandepol N."/>
            <person name="Liber J."/>
            <person name="Desiro A."/>
            <person name="Na H."/>
            <person name="Kennedy M."/>
            <person name="Barry K."/>
            <person name="Grigoriev I.V."/>
            <person name="Miller A.N."/>
            <person name="O'Donnell K."/>
            <person name="Stajich J.E."/>
            <person name="Bonito G."/>
        </authorList>
    </citation>
    <scope>NUCLEOTIDE SEQUENCE</scope>
    <source>
        <strain evidence="3">NVP60</strain>
    </source>
</reference>
<organism evidence="3 4">
    <name type="scientific">Linnemannia gamsii</name>
    <dbReference type="NCBI Taxonomy" id="64522"/>
    <lineage>
        <taxon>Eukaryota</taxon>
        <taxon>Fungi</taxon>
        <taxon>Fungi incertae sedis</taxon>
        <taxon>Mucoromycota</taxon>
        <taxon>Mortierellomycotina</taxon>
        <taxon>Mortierellomycetes</taxon>
        <taxon>Mortierellales</taxon>
        <taxon>Mortierellaceae</taxon>
        <taxon>Linnemannia</taxon>
    </lineage>
</organism>
<proteinExistence type="predicted"/>
<feature type="compositionally biased region" description="Polar residues" evidence="1">
    <location>
        <begin position="69"/>
        <end position="80"/>
    </location>
</feature>
<sequence length="333" mass="35325">MASKLSTNSKAATTPTPTSVAPGPGASATTLYNLPTGIPSNNGGASGSPQYILPTGTGGFSYPTPPSGTDPNSPNYLANQANGSSTGSSASSSNVPIIVGITVAGVAVLAIAGLLVQRYKARSRTNTINSHQTRSRNTHNNQAGPASANLPNGGGGNMSGGEEERGDKSKLAKSFTIRKPPSVYVDDDLDLDQTGHPRYKSASDAQNHPYYGDHRSPGLVEYELSDTSGQKYGPSSVAERKRYVEQQQRKVMDEYEMFNPHRDHPPQSPYPASLTSAPSYTSRPLSPPVHHGATSPTLMMTPSMGGRSPRVQHPTHQPFGRGLDQQMDNDYKY</sequence>
<keyword evidence="4" id="KW-1185">Reference proteome</keyword>
<keyword evidence="2" id="KW-0472">Membrane</keyword>